<dbReference type="InterPro" id="IPR009014">
    <property type="entry name" value="Transketo_C/PFOR_II"/>
</dbReference>
<dbReference type="Pfam" id="PF02780">
    <property type="entry name" value="Transketolase_C"/>
    <property type="match status" value="1"/>
</dbReference>
<dbReference type="Proteomes" id="UP000250245">
    <property type="component" value="Unassembled WGS sequence"/>
</dbReference>
<dbReference type="SUPFAM" id="SSF52518">
    <property type="entry name" value="Thiamin diphosphate-binding fold (THDP-binding)"/>
    <property type="match status" value="1"/>
</dbReference>
<dbReference type="EMBL" id="UASJ01000001">
    <property type="protein sequence ID" value="SQB64116.1"/>
    <property type="molecule type" value="Genomic_DNA"/>
</dbReference>
<evidence type="ECO:0000313" key="5">
    <source>
        <dbReference type="EMBL" id="NMW86675.1"/>
    </source>
</evidence>
<reference evidence="5 8" key="2">
    <citation type="submission" date="2020-04" db="EMBL/GenBank/DDBJ databases">
        <title>Antimicrobial susceptibility and clonality of vaginal-derived multi-drug resistant Mobiluncus isolates in China.</title>
        <authorList>
            <person name="Zhang X."/>
        </authorList>
    </citation>
    <scope>NUCLEOTIDE SEQUENCE [LARGE SCALE GENOMIC DNA]</scope>
    <source>
        <strain evidence="5 8">19</strain>
    </source>
</reference>
<dbReference type="EC" id="2.2.1.7" evidence="6"/>
<dbReference type="PANTHER" id="PTHR43825">
    <property type="entry name" value="PYRUVATE DEHYDROGENASE E1 COMPONENT"/>
    <property type="match status" value="1"/>
</dbReference>
<evidence type="ECO:0000256" key="3">
    <source>
        <dbReference type="ARBA" id="ARBA00023052"/>
    </source>
</evidence>
<dbReference type="InterPro" id="IPR029061">
    <property type="entry name" value="THDP-binding"/>
</dbReference>
<dbReference type="FunFam" id="3.40.50.970:FF:000129">
    <property type="entry name" value="Transketolase"/>
    <property type="match status" value="1"/>
</dbReference>
<accession>A0A2X2YI36</accession>
<comment type="cofactor">
    <cofactor evidence="1">
        <name>thiamine diphosphate</name>
        <dbReference type="ChEBI" id="CHEBI:58937"/>
    </cofactor>
</comment>
<keyword evidence="3" id="KW-0786">Thiamine pyrophosphate</keyword>
<dbReference type="AlphaFoldDB" id="A0A2X2YI36"/>
<reference evidence="6 7" key="1">
    <citation type="submission" date="2018-06" db="EMBL/GenBank/DDBJ databases">
        <authorList>
            <consortium name="Pathogen Informatics"/>
            <person name="Doyle S."/>
        </authorList>
    </citation>
    <scope>NUCLEOTIDE SEQUENCE [LARGE SCALE GENOMIC DNA]</scope>
    <source>
        <strain evidence="6 7">NCTC11820</strain>
    </source>
</reference>
<dbReference type="RefSeq" id="WP_004009971.1">
    <property type="nucleotide sequence ID" value="NZ_CAMUDJ010000002.1"/>
</dbReference>
<dbReference type="Gene3D" id="3.40.50.970">
    <property type="match status" value="1"/>
</dbReference>
<comment type="similarity">
    <text evidence="2">Belongs to the transketolase family.</text>
</comment>
<dbReference type="EMBL" id="JABCUI010000001">
    <property type="protein sequence ID" value="NMW86675.1"/>
    <property type="molecule type" value="Genomic_DNA"/>
</dbReference>
<evidence type="ECO:0000313" key="8">
    <source>
        <dbReference type="Proteomes" id="UP000553981"/>
    </source>
</evidence>
<organism evidence="6 7">
    <name type="scientific">Mobiluncus curtisii</name>
    <dbReference type="NCBI Taxonomy" id="2051"/>
    <lineage>
        <taxon>Bacteria</taxon>
        <taxon>Bacillati</taxon>
        <taxon>Actinomycetota</taxon>
        <taxon>Actinomycetes</taxon>
        <taxon>Actinomycetales</taxon>
        <taxon>Actinomycetaceae</taxon>
        <taxon>Mobiluncus</taxon>
    </lineage>
</organism>
<proteinExistence type="inferred from homology"/>
<name>A0A2X2YI36_9ACTO</name>
<dbReference type="InterPro" id="IPR051157">
    <property type="entry name" value="PDH/Transketolase"/>
</dbReference>
<evidence type="ECO:0000256" key="1">
    <source>
        <dbReference type="ARBA" id="ARBA00001964"/>
    </source>
</evidence>
<dbReference type="CDD" id="cd07033">
    <property type="entry name" value="TPP_PYR_DXS_TK_like"/>
    <property type="match status" value="1"/>
</dbReference>
<keyword evidence="6" id="KW-0808">Transferase</keyword>
<dbReference type="OMA" id="MTVINTC"/>
<dbReference type="PANTHER" id="PTHR43825:SF1">
    <property type="entry name" value="TRANSKETOLASE-LIKE PYRIMIDINE-BINDING DOMAIN-CONTAINING PROTEIN"/>
    <property type="match status" value="1"/>
</dbReference>
<evidence type="ECO:0000313" key="6">
    <source>
        <dbReference type="EMBL" id="SQB64116.1"/>
    </source>
</evidence>
<evidence type="ECO:0000259" key="4">
    <source>
        <dbReference type="SMART" id="SM00861"/>
    </source>
</evidence>
<dbReference type="Gene3D" id="3.40.50.920">
    <property type="match status" value="1"/>
</dbReference>
<evidence type="ECO:0000256" key="2">
    <source>
        <dbReference type="ARBA" id="ARBA00007131"/>
    </source>
</evidence>
<dbReference type="SMART" id="SM00861">
    <property type="entry name" value="Transket_pyr"/>
    <property type="match status" value="1"/>
</dbReference>
<dbReference type="InterPro" id="IPR005475">
    <property type="entry name" value="Transketolase-like_Pyr-bd"/>
</dbReference>
<evidence type="ECO:0000313" key="7">
    <source>
        <dbReference type="Proteomes" id="UP000250245"/>
    </source>
</evidence>
<dbReference type="Proteomes" id="UP000553981">
    <property type="component" value="Unassembled WGS sequence"/>
</dbReference>
<dbReference type="GeneID" id="55564406"/>
<protein>
    <submittedName>
        <fullName evidence="6">1-deoxy-D-xylulose-5-phosphate synthase</fullName>
        <ecNumber evidence="6">2.2.1.7</ecNumber>
    </submittedName>
    <submittedName>
        <fullName evidence="5">Transketolase family protein</fullName>
    </submittedName>
</protein>
<dbReference type="GO" id="GO:0008661">
    <property type="term" value="F:1-deoxy-D-xylulose-5-phosphate synthase activity"/>
    <property type="evidence" value="ECO:0007669"/>
    <property type="project" value="UniProtKB-EC"/>
</dbReference>
<dbReference type="InterPro" id="IPR033248">
    <property type="entry name" value="Transketolase_C"/>
</dbReference>
<gene>
    <name evidence="6" type="primary">dxs_1</name>
    <name evidence="5" type="ORF">HHJ67_02755</name>
    <name evidence="6" type="ORF">NCTC11820_00447</name>
</gene>
<dbReference type="GO" id="GO:0000287">
    <property type="term" value="F:magnesium ion binding"/>
    <property type="evidence" value="ECO:0007669"/>
    <property type="project" value="UniProtKB-ARBA"/>
</dbReference>
<feature type="domain" description="Transketolase-like pyrimidine-binding" evidence="4">
    <location>
        <begin position="15"/>
        <end position="180"/>
    </location>
</feature>
<dbReference type="SUPFAM" id="SSF52922">
    <property type="entry name" value="TK C-terminal domain-like"/>
    <property type="match status" value="1"/>
</dbReference>
<dbReference type="Pfam" id="PF02779">
    <property type="entry name" value="Transket_pyr"/>
    <property type="match status" value="1"/>
</dbReference>
<sequence>MAGGLTYTSIDAVNLTTAEVYGQTLVQLGKEDSTIVGLSADLAKSTKISVFAKEFPERFYNVGIAEQNMFGIAAGLAKAGLLPFVSTFGAFAALRACEQIRTDICYQNLNVKIIGTHSGLSFGAAGTTHHVTEDIAILRSFANLVVMCPADGLEAAYCVQAAYEHQGPVYIRLNRGFDQIVYRDEIPTFEFGKANTLREGTDLTFIATGSGVWRALQAADILAKEDGLSVRVLDIHTLKPIDEDAIAKAITETRRIITVEDHNIINGLGTAVADVGATTRKGFVLKKLGIPDEFSVIGQPEDLYSHYGWDENGCVAAAREVMHMDFEEDDDWEDEF</sequence>